<dbReference type="NCBIfam" id="NF006043">
    <property type="entry name" value="PRK08186.1"/>
    <property type="match status" value="1"/>
</dbReference>
<reference evidence="4" key="1">
    <citation type="submission" date="2016-10" db="EMBL/GenBank/DDBJ databases">
        <authorList>
            <person name="Varghese N."/>
            <person name="Submissions S."/>
        </authorList>
    </citation>
    <scope>NUCLEOTIDE SEQUENCE [LARGE SCALE GENOMIC DNA]</scope>
    <source>
        <strain evidence="4">CGMCC 1.6474</strain>
    </source>
</reference>
<dbReference type="InterPro" id="IPR053844">
    <property type="entry name" value="AH_C"/>
</dbReference>
<dbReference type="Proteomes" id="UP000198804">
    <property type="component" value="Unassembled WGS sequence"/>
</dbReference>
<dbReference type="AlphaFoldDB" id="A0A1I4E3R8"/>
<gene>
    <name evidence="3" type="ORF">SAMN04488125_10777</name>
</gene>
<dbReference type="STRING" id="414703.SAMN04488125_10777"/>
<dbReference type="InterPro" id="IPR000120">
    <property type="entry name" value="Amidase"/>
</dbReference>
<dbReference type="EMBL" id="FOSV01000007">
    <property type="protein sequence ID" value="SFL00488.1"/>
    <property type="molecule type" value="Genomic_DNA"/>
</dbReference>
<dbReference type="Gene3D" id="3.10.490.10">
    <property type="entry name" value="Gamma-glutamyl cyclotransferase-like"/>
    <property type="match status" value="1"/>
</dbReference>
<name>A0A1I4E3R8_9HYPH</name>
<dbReference type="PANTHER" id="PTHR11895">
    <property type="entry name" value="TRANSAMIDASE"/>
    <property type="match status" value="1"/>
</dbReference>
<dbReference type="GO" id="GO:0016787">
    <property type="term" value="F:hydrolase activity"/>
    <property type="evidence" value="ECO:0007669"/>
    <property type="project" value="UniProtKB-KW"/>
</dbReference>
<sequence>MLAFPTIAALHAAYADGVSPRDILAETYRRLGQIDDPGIFLALVPEVEAQAAAEALGAFDPATKPLWGVPFAAKDNLDVAGLPTTAACPDFTYSPDETAPAVARLLAAGAILIGKTNLDQFATGLVGMRTPSPAPRNALNPAWVPGGSSSGSAVAVAHGLVAFALGTDTAGSGRVPAGLNNVVGLKPSLGTVSSRGLLPACRTLDTVSVFAGTVADADRVFRIMAGYDPADPYSRDLPLPAQPAGLPPGLRVGVPEAGSRRFGGDLLSEAAFDAGLADLAGLTGPAAKVDLAPLFAAAALLYDGPWVAERYQAIRSLIETRPEALHPTTRAVIGRAAEISAADAFAGLYRLAGLRRAADALWARIDVLAVPTYPRPVTRAELETDPIGPNSALGTYTNFVNLLDLCALAVPGRFRADGGPSGLTLIAPRGRDGLVAALGARLHAAARVPIGASRAAVPSPEPGPASAGPGEIELAVIGAHLSGLPLNGELTGLGARFLRAAETRADYRLYALPGGPPRRPGLLRVTDGTGAAIVTEVWALEPAAFGRFVAAIPAPLGIGTMRLADGTTPKGFLVEAEGIGGGEDITAFGGWRRYLAEGTAT</sequence>
<dbReference type="SUPFAM" id="SSF75304">
    <property type="entry name" value="Amidase signature (AS) enzymes"/>
    <property type="match status" value="1"/>
</dbReference>
<dbReference type="Gene3D" id="1.20.58.1700">
    <property type="match status" value="1"/>
</dbReference>
<dbReference type="InterPro" id="IPR014085">
    <property type="entry name" value="Allophanate_hydrolase"/>
</dbReference>
<evidence type="ECO:0000259" key="2">
    <source>
        <dbReference type="Pfam" id="PF21986"/>
    </source>
</evidence>
<organism evidence="3 4">
    <name type="scientific">Methylorubrum salsuginis</name>
    <dbReference type="NCBI Taxonomy" id="414703"/>
    <lineage>
        <taxon>Bacteria</taxon>
        <taxon>Pseudomonadati</taxon>
        <taxon>Pseudomonadota</taxon>
        <taxon>Alphaproteobacteria</taxon>
        <taxon>Hyphomicrobiales</taxon>
        <taxon>Methylobacteriaceae</taxon>
        <taxon>Methylorubrum</taxon>
    </lineage>
</organism>
<feature type="domain" description="Allophanate hydrolase C-terminal" evidence="2">
    <location>
        <begin position="472"/>
        <end position="596"/>
    </location>
</feature>
<keyword evidence="3" id="KW-0378">Hydrolase</keyword>
<dbReference type="InterPro" id="IPR036928">
    <property type="entry name" value="AS_sf"/>
</dbReference>
<feature type="domain" description="Amidase" evidence="1">
    <location>
        <begin position="24"/>
        <end position="435"/>
    </location>
</feature>
<dbReference type="InterPro" id="IPR023631">
    <property type="entry name" value="Amidase_dom"/>
</dbReference>
<evidence type="ECO:0000313" key="3">
    <source>
        <dbReference type="EMBL" id="SFL00488.1"/>
    </source>
</evidence>
<dbReference type="OrthoDB" id="9811471at2"/>
<evidence type="ECO:0000259" key="1">
    <source>
        <dbReference type="Pfam" id="PF01425"/>
    </source>
</evidence>
<dbReference type="Gene3D" id="3.90.1300.10">
    <property type="entry name" value="Amidase signature (AS) domain"/>
    <property type="match status" value="1"/>
</dbReference>
<dbReference type="RefSeq" id="WP_091945388.1">
    <property type="nucleotide sequence ID" value="NZ_FOSV01000007.1"/>
</dbReference>
<evidence type="ECO:0000313" key="4">
    <source>
        <dbReference type="Proteomes" id="UP000198804"/>
    </source>
</evidence>
<dbReference type="Pfam" id="PF21986">
    <property type="entry name" value="AH_C"/>
    <property type="match status" value="1"/>
</dbReference>
<dbReference type="NCBIfam" id="TIGR02713">
    <property type="entry name" value="allophanate_hyd"/>
    <property type="match status" value="1"/>
</dbReference>
<dbReference type="PANTHER" id="PTHR11895:SF169">
    <property type="entry name" value="GLUTAMYL-TRNA(GLN) AMIDOTRANSFERASE"/>
    <property type="match status" value="1"/>
</dbReference>
<accession>A0A1I4E3R8</accession>
<dbReference type="Pfam" id="PF01425">
    <property type="entry name" value="Amidase"/>
    <property type="match status" value="1"/>
</dbReference>
<proteinExistence type="predicted"/>
<keyword evidence="4" id="KW-1185">Reference proteome</keyword>
<protein>
    <submittedName>
        <fullName evidence="3">Allophanate hydrolase</fullName>
    </submittedName>
</protein>